<organism evidence="1 2">
    <name type="scientific">Vibrio superstes NBRC 103154</name>
    <dbReference type="NCBI Taxonomy" id="1219062"/>
    <lineage>
        <taxon>Bacteria</taxon>
        <taxon>Pseudomonadati</taxon>
        <taxon>Pseudomonadota</taxon>
        <taxon>Gammaproteobacteria</taxon>
        <taxon>Vibrionales</taxon>
        <taxon>Vibrionaceae</taxon>
        <taxon>Vibrio</taxon>
    </lineage>
</organism>
<accession>A0A511QR71</accession>
<sequence length="70" mass="8131">MPIVFRMIPIGVTIMYITKNRNANYYTRIGLPKYLRASGYPSEMRFSLYKKSNSGHRPNCYSFESSMPLA</sequence>
<evidence type="ECO:0000313" key="2">
    <source>
        <dbReference type="Proteomes" id="UP000321113"/>
    </source>
</evidence>
<keyword evidence="2" id="KW-1185">Reference proteome</keyword>
<comment type="caution">
    <text evidence="1">The sequence shown here is derived from an EMBL/GenBank/DDBJ whole genome shotgun (WGS) entry which is preliminary data.</text>
</comment>
<protein>
    <submittedName>
        <fullName evidence="1">Uncharacterized protein</fullName>
    </submittedName>
</protein>
<evidence type="ECO:0000313" key="1">
    <source>
        <dbReference type="EMBL" id="GEM79820.1"/>
    </source>
</evidence>
<dbReference type="AlphaFoldDB" id="A0A511QR71"/>
<dbReference type="EMBL" id="BJXK01000007">
    <property type="protein sequence ID" value="GEM79820.1"/>
    <property type="molecule type" value="Genomic_DNA"/>
</dbReference>
<proteinExistence type="predicted"/>
<dbReference type="Proteomes" id="UP000321113">
    <property type="component" value="Unassembled WGS sequence"/>
</dbReference>
<gene>
    <name evidence="1" type="ORF">VSU01S_20650</name>
</gene>
<name>A0A511QR71_9VIBR</name>
<reference evidence="1 2" key="1">
    <citation type="submission" date="2019-07" db="EMBL/GenBank/DDBJ databases">
        <title>Whole genome shotgun sequence of Vibrio superstes NBRC 103154.</title>
        <authorList>
            <person name="Hosoyama A."/>
            <person name="Uohara A."/>
            <person name="Ohji S."/>
            <person name="Ichikawa N."/>
        </authorList>
    </citation>
    <scope>NUCLEOTIDE SEQUENCE [LARGE SCALE GENOMIC DNA]</scope>
    <source>
        <strain evidence="1 2">NBRC 103154</strain>
    </source>
</reference>